<gene>
    <name evidence="11" type="ORF">JY500_16475</name>
</gene>
<evidence type="ECO:0000313" key="12">
    <source>
        <dbReference type="Proteomes" id="UP000663570"/>
    </source>
</evidence>
<evidence type="ECO:0000256" key="3">
    <source>
        <dbReference type="ARBA" id="ARBA00023015"/>
    </source>
</evidence>
<dbReference type="NCBIfam" id="TIGR00229">
    <property type="entry name" value="sensory_box"/>
    <property type="match status" value="1"/>
</dbReference>
<evidence type="ECO:0000256" key="4">
    <source>
        <dbReference type="ARBA" id="ARBA00023125"/>
    </source>
</evidence>
<dbReference type="Gene3D" id="3.60.40.10">
    <property type="entry name" value="PPM-type phosphatase domain"/>
    <property type="match status" value="1"/>
</dbReference>
<dbReference type="Gene3D" id="3.40.50.2300">
    <property type="match status" value="1"/>
</dbReference>
<dbReference type="RefSeq" id="WP_206253845.1">
    <property type="nucleotide sequence ID" value="NZ_CP071060.1"/>
</dbReference>
<dbReference type="PANTHER" id="PTHR48111:SF1">
    <property type="entry name" value="TWO-COMPONENT RESPONSE REGULATOR ORR33"/>
    <property type="match status" value="1"/>
</dbReference>
<feature type="modified residue" description="4-aspartylphosphate" evidence="6">
    <location>
        <position position="62"/>
    </location>
</feature>
<dbReference type="CDD" id="cd17574">
    <property type="entry name" value="REC_OmpR"/>
    <property type="match status" value="1"/>
</dbReference>
<evidence type="ECO:0000313" key="11">
    <source>
        <dbReference type="EMBL" id="QSI76054.1"/>
    </source>
</evidence>
<dbReference type="Gene3D" id="3.30.450.20">
    <property type="entry name" value="PAS domain"/>
    <property type="match status" value="1"/>
</dbReference>
<accession>A0ABX7M5S7</accession>
<dbReference type="SMART" id="SM00091">
    <property type="entry name" value="PAS"/>
    <property type="match status" value="1"/>
</dbReference>
<keyword evidence="1 6" id="KW-0597">Phosphoprotein</keyword>
<dbReference type="EMBL" id="CP071060">
    <property type="protein sequence ID" value="QSI76054.1"/>
    <property type="molecule type" value="Genomic_DNA"/>
</dbReference>
<dbReference type="InterPro" id="IPR000014">
    <property type="entry name" value="PAS"/>
</dbReference>
<dbReference type="Pfam" id="PF00989">
    <property type="entry name" value="PAS"/>
    <property type="match status" value="1"/>
</dbReference>
<keyword evidence="12" id="KW-1185">Reference proteome</keyword>
<evidence type="ECO:0000256" key="6">
    <source>
        <dbReference type="PROSITE-ProRule" id="PRU00169"/>
    </source>
</evidence>
<dbReference type="SMART" id="SM00331">
    <property type="entry name" value="PP2C_SIG"/>
    <property type="match status" value="1"/>
</dbReference>
<dbReference type="PROSITE" id="PS50112">
    <property type="entry name" value="PAS"/>
    <property type="match status" value="1"/>
</dbReference>
<feature type="domain" description="Response regulatory" evidence="8">
    <location>
        <begin position="13"/>
        <end position="128"/>
    </location>
</feature>
<dbReference type="PROSITE" id="PS50110">
    <property type="entry name" value="RESPONSE_REGULATORY"/>
    <property type="match status" value="1"/>
</dbReference>
<organism evidence="11 12">
    <name type="scientific">Niveibacterium microcysteis</name>
    <dbReference type="NCBI Taxonomy" id="2811415"/>
    <lineage>
        <taxon>Bacteria</taxon>
        <taxon>Pseudomonadati</taxon>
        <taxon>Pseudomonadota</taxon>
        <taxon>Betaproteobacteria</taxon>
        <taxon>Rhodocyclales</taxon>
        <taxon>Rhodocyclaceae</taxon>
        <taxon>Niveibacterium</taxon>
    </lineage>
</organism>
<evidence type="ECO:0000256" key="2">
    <source>
        <dbReference type="ARBA" id="ARBA00023012"/>
    </source>
</evidence>
<dbReference type="SUPFAM" id="SSF52172">
    <property type="entry name" value="CheY-like"/>
    <property type="match status" value="1"/>
</dbReference>
<dbReference type="PANTHER" id="PTHR48111">
    <property type="entry name" value="REGULATOR OF RPOS"/>
    <property type="match status" value="1"/>
</dbReference>
<proteinExistence type="predicted"/>
<dbReference type="Pfam" id="PF07228">
    <property type="entry name" value="SpoIIE"/>
    <property type="match status" value="1"/>
</dbReference>
<keyword evidence="7" id="KW-0175">Coiled coil</keyword>
<sequence length="511" mass="54010">MSASNEIPAGACRVLVADDTAANRTLVRAYLSRLGFEVLLAENGEQALETFARERPDIILMDVMMPIMDGLEATRRLRAGDGASVPIVMLSALGSEGDVVGGLDAGADDYLVKPLSYQIFAAKMRTVYRALSLQRQRDAAAEEVRAISLAMSDGLVVFDAGGRMRTVNPALCAMLGQSEATMIGAPVFGLFVPPGDRELLRAIEQCQSGEQQPAREVAALGVDGQVVPLELALSTMSAAHGTMYLAVLRNISERKRAERELAAYTLELKHYHDEAERENELALEILERQIRRGGLQEAGIAYRVLPAQRFSGDIVLAQRAPDGRLFALLADATGHGLGAAVSVLPAVAEFYRAVATSPAPGELVASLNNVLQESLPIGRFVAAALVCVDSAAGRVHVWVGGTPDVLRLGPTGEVLERYASSALPLGIDTLTPEAAACASSPVTPGEQVLIFSDGLLEAVGDGGAQFGYAGVEAALRDGVADDRLAQLEREVARHCGNAAPHDDVSLLLINA</sequence>
<dbReference type="InterPro" id="IPR001932">
    <property type="entry name" value="PPM-type_phosphatase-like_dom"/>
</dbReference>
<feature type="domain" description="PAS" evidence="9">
    <location>
        <begin position="140"/>
        <end position="201"/>
    </location>
</feature>
<evidence type="ECO:0000256" key="1">
    <source>
        <dbReference type="ARBA" id="ARBA00022553"/>
    </source>
</evidence>
<protein>
    <submittedName>
        <fullName evidence="11">SpoIIE family protein phosphatase</fullName>
    </submittedName>
</protein>
<dbReference type="InterPro" id="IPR011006">
    <property type="entry name" value="CheY-like_superfamily"/>
</dbReference>
<evidence type="ECO:0000256" key="7">
    <source>
        <dbReference type="SAM" id="Coils"/>
    </source>
</evidence>
<keyword evidence="2" id="KW-0902">Two-component regulatory system</keyword>
<feature type="domain" description="PAC" evidence="10">
    <location>
        <begin position="213"/>
        <end position="263"/>
    </location>
</feature>
<dbReference type="CDD" id="cd00130">
    <property type="entry name" value="PAS"/>
    <property type="match status" value="1"/>
</dbReference>
<dbReference type="SMART" id="SM00448">
    <property type="entry name" value="REC"/>
    <property type="match status" value="1"/>
</dbReference>
<dbReference type="InterPro" id="IPR036457">
    <property type="entry name" value="PPM-type-like_dom_sf"/>
</dbReference>
<dbReference type="InterPro" id="IPR039420">
    <property type="entry name" value="WalR-like"/>
</dbReference>
<dbReference type="InterPro" id="IPR035965">
    <property type="entry name" value="PAS-like_dom_sf"/>
</dbReference>
<name>A0ABX7M5S7_9RHOO</name>
<dbReference type="InterPro" id="IPR000700">
    <property type="entry name" value="PAS-assoc_C"/>
</dbReference>
<dbReference type="Proteomes" id="UP000663570">
    <property type="component" value="Chromosome"/>
</dbReference>
<reference evidence="11 12" key="1">
    <citation type="submission" date="2021-02" db="EMBL/GenBank/DDBJ databases">
        <title>Niveibacterium changnyeongensis HC41.</title>
        <authorList>
            <person name="Kang M."/>
        </authorList>
    </citation>
    <scope>NUCLEOTIDE SEQUENCE [LARGE SCALE GENOMIC DNA]</scope>
    <source>
        <strain evidence="11 12">HC41</strain>
    </source>
</reference>
<dbReference type="InterPro" id="IPR001789">
    <property type="entry name" value="Sig_transdc_resp-reg_receiver"/>
</dbReference>
<dbReference type="Pfam" id="PF00072">
    <property type="entry name" value="Response_reg"/>
    <property type="match status" value="1"/>
</dbReference>
<feature type="coiled-coil region" evidence="7">
    <location>
        <begin position="254"/>
        <end position="292"/>
    </location>
</feature>
<evidence type="ECO:0000259" key="10">
    <source>
        <dbReference type="PROSITE" id="PS50113"/>
    </source>
</evidence>
<keyword evidence="4" id="KW-0238">DNA-binding</keyword>
<dbReference type="PROSITE" id="PS50113">
    <property type="entry name" value="PAC"/>
    <property type="match status" value="1"/>
</dbReference>
<evidence type="ECO:0000259" key="9">
    <source>
        <dbReference type="PROSITE" id="PS50112"/>
    </source>
</evidence>
<keyword evidence="3" id="KW-0805">Transcription regulation</keyword>
<evidence type="ECO:0000259" key="8">
    <source>
        <dbReference type="PROSITE" id="PS50110"/>
    </source>
</evidence>
<dbReference type="SUPFAM" id="SSF55785">
    <property type="entry name" value="PYP-like sensor domain (PAS domain)"/>
    <property type="match status" value="1"/>
</dbReference>
<keyword evidence="5" id="KW-0804">Transcription</keyword>
<evidence type="ECO:0000256" key="5">
    <source>
        <dbReference type="ARBA" id="ARBA00023163"/>
    </source>
</evidence>
<dbReference type="InterPro" id="IPR013767">
    <property type="entry name" value="PAS_fold"/>
</dbReference>